<dbReference type="GO" id="GO:0005524">
    <property type="term" value="F:ATP binding"/>
    <property type="evidence" value="ECO:0007669"/>
    <property type="project" value="UniProtKB-KW"/>
</dbReference>
<keyword evidence="2" id="KW-0808">Transferase</keyword>
<keyword evidence="1" id="KW-0723">Serine/threonine-protein kinase</keyword>
<dbReference type="Proteomes" id="UP000596742">
    <property type="component" value="Unassembled WGS sequence"/>
</dbReference>
<keyword evidence="8" id="KW-1185">Reference proteome</keyword>
<evidence type="ECO:0000256" key="1">
    <source>
        <dbReference type="ARBA" id="ARBA00022527"/>
    </source>
</evidence>
<comment type="caution">
    <text evidence="7">The sequence shown here is derived from an EMBL/GenBank/DDBJ whole genome shotgun (WGS) entry which is preliminary data.</text>
</comment>
<dbReference type="PANTHER" id="PTHR45992">
    <property type="entry name" value="EUKARYOTIC ELONGATION FACTOR 2 KINASE-RELATED"/>
    <property type="match status" value="1"/>
</dbReference>
<dbReference type="Pfam" id="PF02816">
    <property type="entry name" value="Alpha_kinase"/>
    <property type="match status" value="1"/>
</dbReference>
<evidence type="ECO:0000313" key="7">
    <source>
        <dbReference type="EMBL" id="VDI71160.1"/>
    </source>
</evidence>
<evidence type="ECO:0000256" key="2">
    <source>
        <dbReference type="ARBA" id="ARBA00022679"/>
    </source>
</evidence>
<evidence type="ECO:0000256" key="3">
    <source>
        <dbReference type="ARBA" id="ARBA00022741"/>
    </source>
</evidence>
<accession>A0A8B6GZ23</accession>
<dbReference type="SUPFAM" id="SSF56112">
    <property type="entry name" value="Protein kinase-like (PK-like)"/>
    <property type="match status" value="1"/>
</dbReference>
<dbReference type="InterPro" id="IPR011009">
    <property type="entry name" value="Kinase-like_dom_sf"/>
</dbReference>
<evidence type="ECO:0000313" key="8">
    <source>
        <dbReference type="Proteomes" id="UP000596742"/>
    </source>
</evidence>
<dbReference type="AlphaFoldDB" id="A0A8B6GZ23"/>
<dbReference type="CDD" id="cd04515">
    <property type="entry name" value="Alpha_kinase"/>
    <property type="match status" value="1"/>
</dbReference>
<dbReference type="PROSITE" id="PS51158">
    <property type="entry name" value="ALPHA_KINASE"/>
    <property type="match status" value="1"/>
</dbReference>
<evidence type="ECO:0000256" key="5">
    <source>
        <dbReference type="ARBA" id="ARBA00022840"/>
    </source>
</evidence>
<dbReference type="EMBL" id="UYJE01009196">
    <property type="protein sequence ID" value="VDI71160.1"/>
    <property type="molecule type" value="Genomic_DNA"/>
</dbReference>
<keyword evidence="4" id="KW-0418">Kinase</keyword>
<dbReference type="SMART" id="SM00811">
    <property type="entry name" value="Alpha_kinase"/>
    <property type="match status" value="1"/>
</dbReference>
<evidence type="ECO:0000259" key="6">
    <source>
        <dbReference type="PROSITE" id="PS51158"/>
    </source>
</evidence>
<dbReference type="InterPro" id="IPR051852">
    <property type="entry name" value="Alpha-type_PK"/>
</dbReference>
<organism evidence="7 8">
    <name type="scientific">Mytilus galloprovincialis</name>
    <name type="common">Mediterranean mussel</name>
    <dbReference type="NCBI Taxonomy" id="29158"/>
    <lineage>
        <taxon>Eukaryota</taxon>
        <taxon>Metazoa</taxon>
        <taxon>Spiralia</taxon>
        <taxon>Lophotrochozoa</taxon>
        <taxon>Mollusca</taxon>
        <taxon>Bivalvia</taxon>
        <taxon>Autobranchia</taxon>
        <taxon>Pteriomorphia</taxon>
        <taxon>Mytilida</taxon>
        <taxon>Mytiloidea</taxon>
        <taxon>Mytilidae</taxon>
        <taxon>Mytilinae</taxon>
        <taxon>Mytilus</taxon>
    </lineage>
</organism>
<reference evidence="7" key="1">
    <citation type="submission" date="2018-11" db="EMBL/GenBank/DDBJ databases">
        <authorList>
            <person name="Alioto T."/>
            <person name="Alioto T."/>
        </authorList>
    </citation>
    <scope>NUCLEOTIDE SEQUENCE</scope>
</reference>
<sequence>MGNNYSDGTNYTYHSISCDEMDLCRWASFEYYPFKCGRKRLVYKGISFESKRTDDMEFTEDKNLHAKGVKTKNKRKKSTNNMHKSYWSKRKCVVKKATKNDVKMRDKSNTQTQWFRKMFITGNDNIRLFNKELNMDSKNTFGIAFAKSYLAQIDSMSSVWNPICFVCCRYKRRFRMDNTVLIEDRIEGSFRHFILVDGTLENDCPPILNAFLHFTYHQSVGKLVMCDFQGAEEENRILHLTVPTIHSIEGSFGPKDRGVDGINEVFSNHKCNGLCQKDWKKP</sequence>
<dbReference type="Gene3D" id="3.20.200.10">
    <property type="entry name" value="MHCK/EF2 kinase"/>
    <property type="match status" value="1"/>
</dbReference>
<dbReference type="InterPro" id="IPR004166">
    <property type="entry name" value="a-kinase_dom"/>
</dbReference>
<feature type="domain" description="Alpha-type protein kinase" evidence="6">
    <location>
        <begin position="1"/>
        <end position="282"/>
    </location>
</feature>
<evidence type="ECO:0000256" key="4">
    <source>
        <dbReference type="ARBA" id="ARBA00022777"/>
    </source>
</evidence>
<keyword evidence="5" id="KW-0067">ATP-binding</keyword>
<keyword evidence="3" id="KW-0547">Nucleotide-binding</keyword>
<proteinExistence type="predicted"/>
<dbReference type="GO" id="GO:0004674">
    <property type="term" value="F:protein serine/threonine kinase activity"/>
    <property type="evidence" value="ECO:0007669"/>
    <property type="project" value="UniProtKB-KW"/>
</dbReference>
<dbReference type="OrthoDB" id="44277at2759"/>
<gene>
    <name evidence="7" type="ORF">MGAL_10B084674</name>
</gene>
<protein>
    <recommendedName>
        <fullName evidence="6">Alpha-type protein kinase domain-containing protein</fullName>
    </recommendedName>
</protein>
<name>A0A8B6GZ23_MYTGA</name>